<proteinExistence type="predicted"/>
<evidence type="ECO:0000313" key="2">
    <source>
        <dbReference type="Proteomes" id="UP000886501"/>
    </source>
</evidence>
<name>A0ACB6ZJV6_THEGA</name>
<comment type="caution">
    <text evidence="1">The sequence shown here is derived from an EMBL/GenBank/DDBJ whole genome shotgun (WGS) entry which is preliminary data.</text>
</comment>
<dbReference type="Proteomes" id="UP000886501">
    <property type="component" value="Unassembled WGS sequence"/>
</dbReference>
<reference evidence="1" key="2">
    <citation type="journal article" date="2020" name="Nat. Commun.">
        <title>Large-scale genome sequencing of mycorrhizal fungi provides insights into the early evolution of symbiotic traits.</title>
        <authorList>
            <person name="Miyauchi S."/>
            <person name="Kiss E."/>
            <person name="Kuo A."/>
            <person name="Drula E."/>
            <person name="Kohler A."/>
            <person name="Sanchez-Garcia M."/>
            <person name="Morin E."/>
            <person name="Andreopoulos B."/>
            <person name="Barry K.W."/>
            <person name="Bonito G."/>
            <person name="Buee M."/>
            <person name="Carver A."/>
            <person name="Chen C."/>
            <person name="Cichocki N."/>
            <person name="Clum A."/>
            <person name="Culley D."/>
            <person name="Crous P.W."/>
            <person name="Fauchery L."/>
            <person name="Girlanda M."/>
            <person name="Hayes R.D."/>
            <person name="Keri Z."/>
            <person name="LaButti K."/>
            <person name="Lipzen A."/>
            <person name="Lombard V."/>
            <person name="Magnuson J."/>
            <person name="Maillard F."/>
            <person name="Murat C."/>
            <person name="Nolan M."/>
            <person name="Ohm R.A."/>
            <person name="Pangilinan J."/>
            <person name="Pereira M.F."/>
            <person name="Perotto S."/>
            <person name="Peter M."/>
            <person name="Pfister S."/>
            <person name="Riley R."/>
            <person name="Sitrit Y."/>
            <person name="Stielow J.B."/>
            <person name="Szollosi G."/>
            <person name="Zifcakova L."/>
            <person name="Stursova M."/>
            <person name="Spatafora J.W."/>
            <person name="Tedersoo L."/>
            <person name="Vaario L.M."/>
            <person name="Yamada A."/>
            <person name="Yan M."/>
            <person name="Wang P."/>
            <person name="Xu J."/>
            <person name="Bruns T."/>
            <person name="Baldrian P."/>
            <person name="Vilgalys R."/>
            <person name="Dunand C."/>
            <person name="Henrissat B."/>
            <person name="Grigoriev I.V."/>
            <person name="Hibbett D."/>
            <person name="Nagy L.G."/>
            <person name="Martin F.M."/>
        </authorList>
    </citation>
    <scope>NUCLEOTIDE SEQUENCE</scope>
    <source>
        <strain evidence="1">P2</strain>
    </source>
</reference>
<evidence type="ECO:0000313" key="1">
    <source>
        <dbReference type="EMBL" id="KAF9649743.1"/>
    </source>
</evidence>
<reference evidence="1" key="1">
    <citation type="submission" date="2019-10" db="EMBL/GenBank/DDBJ databases">
        <authorList>
            <consortium name="DOE Joint Genome Institute"/>
            <person name="Kuo A."/>
            <person name="Miyauchi S."/>
            <person name="Kiss E."/>
            <person name="Drula E."/>
            <person name="Kohler A."/>
            <person name="Sanchez-Garcia M."/>
            <person name="Andreopoulos B."/>
            <person name="Barry K.W."/>
            <person name="Bonito G."/>
            <person name="Buee M."/>
            <person name="Carver A."/>
            <person name="Chen C."/>
            <person name="Cichocki N."/>
            <person name="Clum A."/>
            <person name="Culley D."/>
            <person name="Crous P.W."/>
            <person name="Fauchery L."/>
            <person name="Girlanda M."/>
            <person name="Hayes R."/>
            <person name="Keri Z."/>
            <person name="Labutti K."/>
            <person name="Lipzen A."/>
            <person name="Lombard V."/>
            <person name="Magnuson J."/>
            <person name="Maillard F."/>
            <person name="Morin E."/>
            <person name="Murat C."/>
            <person name="Nolan M."/>
            <person name="Ohm R."/>
            <person name="Pangilinan J."/>
            <person name="Pereira M."/>
            <person name="Perotto S."/>
            <person name="Peter M."/>
            <person name="Riley R."/>
            <person name="Sitrit Y."/>
            <person name="Stielow B."/>
            <person name="Szollosi G."/>
            <person name="Zifcakova L."/>
            <person name="Stursova M."/>
            <person name="Spatafora J.W."/>
            <person name="Tedersoo L."/>
            <person name="Vaario L.-M."/>
            <person name="Yamada A."/>
            <person name="Yan M."/>
            <person name="Wang P."/>
            <person name="Xu J."/>
            <person name="Bruns T."/>
            <person name="Baldrian P."/>
            <person name="Vilgalys R."/>
            <person name="Henrissat B."/>
            <person name="Grigoriev I.V."/>
            <person name="Hibbett D."/>
            <person name="Nagy L.G."/>
            <person name="Martin F.M."/>
        </authorList>
    </citation>
    <scope>NUCLEOTIDE SEQUENCE</scope>
    <source>
        <strain evidence="1">P2</strain>
    </source>
</reference>
<protein>
    <submittedName>
        <fullName evidence="1">Uncharacterized protein</fullName>
    </submittedName>
</protein>
<sequence>MNKRRDGGEAVSGFTSRKRFASGLDLASASIPLSATAVSSGGTVCWMSPELLFGRNSPRTCYSDCYALGMVIYERWSLYRKGGIIGSRLMPGSWVFLTNYGSWCLGVGINRPQLDRLPDNCFAVSKTPLVPGYSLPNILPPVTLVDEELI</sequence>
<gene>
    <name evidence="1" type="ORF">BDM02DRAFT_1772421</name>
</gene>
<keyword evidence="2" id="KW-1185">Reference proteome</keyword>
<accession>A0ACB6ZJV6</accession>
<organism evidence="1 2">
    <name type="scientific">Thelephora ganbajun</name>
    <name type="common">Ganba fungus</name>
    <dbReference type="NCBI Taxonomy" id="370292"/>
    <lineage>
        <taxon>Eukaryota</taxon>
        <taxon>Fungi</taxon>
        <taxon>Dikarya</taxon>
        <taxon>Basidiomycota</taxon>
        <taxon>Agaricomycotina</taxon>
        <taxon>Agaricomycetes</taxon>
        <taxon>Thelephorales</taxon>
        <taxon>Thelephoraceae</taxon>
        <taxon>Thelephora</taxon>
    </lineage>
</organism>
<dbReference type="EMBL" id="MU117994">
    <property type="protein sequence ID" value="KAF9649743.1"/>
    <property type="molecule type" value="Genomic_DNA"/>
</dbReference>